<dbReference type="eggNOG" id="COG0726">
    <property type="taxonomic scope" value="Bacteria"/>
</dbReference>
<keyword evidence="1" id="KW-0732">Signal</keyword>
<gene>
    <name evidence="3" type="ordered locus">EAT1b_1244</name>
</gene>
<dbReference type="Gene3D" id="3.20.20.370">
    <property type="entry name" value="Glycoside hydrolase/deacetylase"/>
    <property type="match status" value="1"/>
</dbReference>
<feature type="signal peptide" evidence="1">
    <location>
        <begin position="1"/>
        <end position="24"/>
    </location>
</feature>
<dbReference type="InterPro" id="IPR002509">
    <property type="entry name" value="NODB_dom"/>
</dbReference>
<dbReference type="CDD" id="cd10944">
    <property type="entry name" value="CE4_SmPgdA_like"/>
    <property type="match status" value="1"/>
</dbReference>
<name>C4KYK8_EXISA</name>
<dbReference type="SUPFAM" id="SSF88713">
    <property type="entry name" value="Glycoside hydrolase/deacetylase"/>
    <property type="match status" value="1"/>
</dbReference>
<dbReference type="STRING" id="360911.EAT1b_1244"/>
<keyword evidence="4" id="KW-1185">Reference proteome</keyword>
<dbReference type="KEGG" id="eat:EAT1b_1244"/>
<dbReference type="PANTHER" id="PTHR10587:SF125">
    <property type="entry name" value="POLYSACCHARIDE DEACETYLASE YHEN-RELATED"/>
    <property type="match status" value="1"/>
</dbReference>
<dbReference type="GO" id="GO:0005975">
    <property type="term" value="P:carbohydrate metabolic process"/>
    <property type="evidence" value="ECO:0007669"/>
    <property type="project" value="InterPro"/>
</dbReference>
<dbReference type="EMBL" id="CP001615">
    <property type="protein sequence ID" value="ACQ70171.1"/>
    <property type="molecule type" value="Genomic_DNA"/>
</dbReference>
<evidence type="ECO:0000313" key="3">
    <source>
        <dbReference type="EMBL" id="ACQ70171.1"/>
    </source>
</evidence>
<protein>
    <submittedName>
        <fullName evidence="3">Polysaccharide deacetylase</fullName>
    </submittedName>
</protein>
<dbReference type="GO" id="GO:0016810">
    <property type="term" value="F:hydrolase activity, acting on carbon-nitrogen (but not peptide) bonds"/>
    <property type="evidence" value="ECO:0007669"/>
    <property type="project" value="InterPro"/>
</dbReference>
<sequence length="241" mass="28264">MFKKVIACLLVIFMLCSSSVSISAKEFHSRYNKGEMVYLTFDDGPNQYTPKLLDVLKRYDVKATFFILGKKIKGNEAILQRIVDEGHTIGLHSMTHDKKTFYRSPQTAVNEMKQVQQLIFDITGVKSTTIRVPYGSVPHMTKAHRQAMEKAGFDMWDWNVDTLDWKYKKNQKAMRYQTIKQVRAHRAYYQASIVLMHDHATSPESLSYMLRHLTREKFLFLTTDQAKEPYHFYNKWYGTSH</sequence>
<dbReference type="InterPro" id="IPR011330">
    <property type="entry name" value="Glyco_hydro/deAcase_b/a-brl"/>
</dbReference>
<reference evidence="3 4" key="1">
    <citation type="journal article" date="2011" name="J. Bacteriol.">
        <title>Complete genome sequence of the Thermophilic Bacterium Exiguobacterium sp. AT1b.</title>
        <authorList>
            <person name="Vishnivetskaya T.A."/>
            <person name="Lucas S."/>
            <person name="Copeland A."/>
            <person name="Lapidus A."/>
            <person name="Glavina Del Rio T."/>
            <person name="Dalin E."/>
            <person name="Tice H."/>
            <person name="Bruce D.C."/>
            <person name="Goodwin L.A."/>
            <person name="Pitluck S."/>
            <person name="Saunders E."/>
            <person name="Brettin T."/>
            <person name="Detter C."/>
            <person name="Han C."/>
            <person name="Larimer F."/>
            <person name="Land M.L."/>
            <person name="Hauser L.J."/>
            <person name="Kyrpides N.C."/>
            <person name="Ovchinnikova G."/>
            <person name="Kathariou S."/>
            <person name="Ramaley R.F."/>
            <person name="Rodrigues D.F."/>
            <person name="Hendrix C."/>
            <person name="Richardson P."/>
            <person name="Tiedje J.M."/>
        </authorList>
    </citation>
    <scope>NUCLEOTIDE SEQUENCE [LARGE SCALE GENOMIC DNA]</scope>
    <source>
        <strain evidence="4">ATCC BAA-1283 / AT1b</strain>
    </source>
</reference>
<evidence type="ECO:0000256" key="1">
    <source>
        <dbReference type="SAM" id="SignalP"/>
    </source>
</evidence>
<dbReference type="InterPro" id="IPR050248">
    <property type="entry name" value="Polysacc_deacetylase_ArnD"/>
</dbReference>
<dbReference type="AlphaFoldDB" id="C4KYK8"/>
<evidence type="ECO:0000313" key="4">
    <source>
        <dbReference type="Proteomes" id="UP000000716"/>
    </source>
</evidence>
<dbReference type="PROSITE" id="PS51677">
    <property type="entry name" value="NODB"/>
    <property type="match status" value="1"/>
</dbReference>
<evidence type="ECO:0000259" key="2">
    <source>
        <dbReference type="PROSITE" id="PS51677"/>
    </source>
</evidence>
<feature type="domain" description="NodB homology" evidence="2">
    <location>
        <begin position="35"/>
        <end position="224"/>
    </location>
</feature>
<proteinExistence type="predicted"/>
<dbReference type="Proteomes" id="UP000000716">
    <property type="component" value="Chromosome"/>
</dbReference>
<dbReference type="HOGENOM" id="CLU_021264_0_3_9"/>
<dbReference type="Pfam" id="PF01522">
    <property type="entry name" value="Polysacc_deac_1"/>
    <property type="match status" value="1"/>
</dbReference>
<organism evidence="3 4">
    <name type="scientific">Exiguobacterium sp. (strain ATCC BAA-1283 / AT1b)</name>
    <dbReference type="NCBI Taxonomy" id="360911"/>
    <lineage>
        <taxon>Bacteria</taxon>
        <taxon>Bacillati</taxon>
        <taxon>Bacillota</taxon>
        <taxon>Bacilli</taxon>
        <taxon>Bacillales</taxon>
        <taxon>Bacillales Family XII. Incertae Sedis</taxon>
        <taxon>Exiguobacterium</taxon>
    </lineage>
</organism>
<accession>C4KYK8</accession>
<dbReference type="PANTHER" id="PTHR10587">
    <property type="entry name" value="GLYCOSYL TRANSFERASE-RELATED"/>
    <property type="match status" value="1"/>
</dbReference>
<feature type="chain" id="PRO_5002940178" evidence="1">
    <location>
        <begin position="25"/>
        <end position="241"/>
    </location>
</feature>